<dbReference type="PANTHER" id="PTHR43481:SF4">
    <property type="entry name" value="GLYCEROL-1-PHOSPHATE PHOSPHOHYDROLASE 1-RELATED"/>
    <property type="match status" value="1"/>
</dbReference>
<comment type="similarity">
    <text evidence="1">Belongs to the HAD-like hydrolase superfamily. CbbY/CbbZ/Gph/YieH family.</text>
</comment>
<evidence type="ECO:0000256" key="1">
    <source>
        <dbReference type="ARBA" id="ARBA00006171"/>
    </source>
</evidence>
<dbReference type="InterPro" id="IPR006439">
    <property type="entry name" value="HAD-SF_hydro_IA"/>
</dbReference>
<dbReference type="SFLD" id="SFLDG01129">
    <property type="entry name" value="C1.5:_HAD__Beta-PGM__Phosphata"/>
    <property type="match status" value="1"/>
</dbReference>
<dbReference type="Proteomes" id="UP000251835">
    <property type="component" value="Unassembled WGS sequence"/>
</dbReference>
<keyword evidence="2" id="KW-0378">Hydrolase</keyword>
<gene>
    <name evidence="2" type="ORF">C7377_0648</name>
</gene>
<accession>A0A7L4UTB6</accession>
<dbReference type="SFLD" id="SFLDS00003">
    <property type="entry name" value="Haloacid_Dehalogenase"/>
    <property type="match status" value="1"/>
</dbReference>
<proteinExistence type="inferred from homology"/>
<dbReference type="Gene3D" id="3.40.50.1000">
    <property type="entry name" value="HAD superfamily/HAD-like"/>
    <property type="match status" value="1"/>
</dbReference>
<dbReference type="RefSeq" id="WP_116495873.1">
    <property type="nucleotide sequence ID" value="NZ_QENZ01000003.1"/>
</dbReference>
<dbReference type="PRINTS" id="PR00413">
    <property type="entry name" value="HADHALOGNASE"/>
</dbReference>
<protein>
    <submittedName>
        <fullName evidence="2">HAD superfamily hydrolase (TIGR01509 family)/beta-phosphoglucomutase family hydrolase</fullName>
    </submittedName>
</protein>
<organism evidence="2 3">
    <name type="scientific">Balneicella halophila</name>
    <dbReference type="NCBI Taxonomy" id="1537566"/>
    <lineage>
        <taxon>Bacteria</taxon>
        <taxon>Pseudomonadati</taxon>
        <taxon>Bacteroidota</taxon>
        <taxon>Bacteroidia</taxon>
        <taxon>Bacteroidales</taxon>
        <taxon>Balneicellaceae</taxon>
        <taxon>Balneicella</taxon>
    </lineage>
</organism>
<dbReference type="InterPro" id="IPR023198">
    <property type="entry name" value="PGP-like_dom2"/>
</dbReference>
<dbReference type="Pfam" id="PF13419">
    <property type="entry name" value="HAD_2"/>
    <property type="match status" value="1"/>
</dbReference>
<dbReference type="OrthoDB" id="9797743at2"/>
<reference evidence="2 3" key="1">
    <citation type="submission" date="2018-05" db="EMBL/GenBank/DDBJ databases">
        <title>Genomic Encyclopedia of Type Strains, Phase IV (KMG-IV): sequencing the most valuable type-strain genomes for metagenomic binning, comparative biology and taxonomic classification.</title>
        <authorList>
            <person name="Goeker M."/>
        </authorList>
    </citation>
    <scope>NUCLEOTIDE SEQUENCE [LARGE SCALE GENOMIC DNA]</scope>
    <source>
        <strain evidence="2 3">DSM 28579</strain>
    </source>
</reference>
<dbReference type="AlphaFoldDB" id="A0A7L4UTB6"/>
<dbReference type="Gene3D" id="1.10.150.240">
    <property type="entry name" value="Putative phosphatase, domain 2"/>
    <property type="match status" value="1"/>
</dbReference>
<dbReference type="EMBL" id="QENZ01000003">
    <property type="protein sequence ID" value="PVX52334.1"/>
    <property type="molecule type" value="Genomic_DNA"/>
</dbReference>
<evidence type="ECO:0000313" key="2">
    <source>
        <dbReference type="EMBL" id="PVX52334.1"/>
    </source>
</evidence>
<sequence>MMDIDISRIKGLIFDLDGTLADTMPLHLEAWNEVGEKYGLSLSHEEHIKFAGMSTEDIVNIQADKQGVSADAKAFSEQKDKVFLEEKLDDVKPIPVVPDFLYSLHNKFPMAVGTGSQRITAEKIIDNLNVNKYIEGLVTADDVENHKPAPDTFLSCAEIIDIAPENCLVFEDGELGMQSAKTGGMQAINITKTSDKKLRDLLTSLENLKK</sequence>
<dbReference type="PANTHER" id="PTHR43481">
    <property type="entry name" value="FRUCTOSE-1-PHOSPHATE PHOSPHATASE"/>
    <property type="match status" value="1"/>
</dbReference>
<dbReference type="CDD" id="cd07505">
    <property type="entry name" value="HAD_BPGM-like"/>
    <property type="match status" value="1"/>
</dbReference>
<dbReference type="SFLD" id="SFLDG01135">
    <property type="entry name" value="C1.5.6:_HAD__Beta-PGM__Phospha"/>
    <property type="match status" value="1"/>
</dbReference>
<name>A0A7L4UTB6_BALHA</name>
<dbReference type="InterPro" id="IPR051806">
    <property type="entry name" value="HAD-like_SPP"/>
</dbReference>
<dbReference type="InterPro" id="IPR041492">
    <property type="entry name" value="HAD_2"/>
</dbReference>
<dbReference type="NCBIfam" id="TIGR01509">
    <property type="entry name" value="HAD-SF-IA-v3"/>
    <property type="match status" value="1"/>
</dbReference>
<dbReference type="NCBIfam" id="TIGR02009">
    <property type="entry name" value="PGMB-YQAB-SF"/>
    <property type="match status" value="1"/>
</dbReference>
<dbReference type="InterPro" id="IPR036412">
    <property type="entry name" value="HAD-like_sf"/>
</dbReference>
<comment type="caution">
    <text evidence="2">The sequence shown here is derived from an EMBL/GenBank/DDBJ whole genome shotgun (WGS) entry which is preliminary data.</text>
</comment>
<dbReference type="InterPro" id="IPR010976">
    <property type="entry name" value="B-phosphoglucomutase_hydrolase"/>
</dbReference>
<evidence type="ECO:0000313" key="3">
    <source>
        <dbReference type="Proteomes" id="UP000251835"/>
    </source>
</evidence>
<dbReference type="InterPro" id="IPR023214">
    <property type="entry name" value="HAD_sf"/>
</dbReference>
<dbReference type="GO" id="GO:0050308">
    <property type="term" value="F:sugar-phosphatase activity"/>
    <property type="evidence" value="ECO:0007669"/>
    <property type="project" value="TreeGrafter"/>
</dbReference>
<keyword evidence="3" id="KW-1185">Reference proteome</keyword>
<dbReference type="SUPFAM" id="SSF56784">
    <property type="entry name" value="HAD-like"/>
    <property type="match status" value="1"/>
</dbReference>